<keyword evidence="6" id="KW-0342">GTP-binding</keyword>
<dbReference type="GO" id="GO:0003723">
    <property type="term" value="F:RNA binding"/>
    <property type="evidence" value="ECO:0007669"/>
    <property type="project" value="InterPro"/>
</dbReference>
<feature type="compositionally biased region" description="Low complexity" evidence="9">
    <location>
        <begin position="625"/>
        <end position="634"/>
    </location>
</feature>
<dbReference type="GO" id="GO:0003746">
    <property type="term" value="F:translation elongation factor activity"/>
    <property type="evidence" value="ECO:0007669"/>
    <property type="project" value="UniProtKB-KW"/>
</dbReference>
<dbReference type="PROSITE" id="PS00301">
    <property type="entry name" value="G_TR_1"/>
    <property type="match status" value="1"/>
</dbReference>
<dbReference type="SUPFAM" id="SSF46785">
    <property type="entry name" value="Winged helix' DNA-binding domain"/>
    <property type="match status" value="2"/>
</dbReference>
<dbReference type="PROSITE" id="PS51722">
    <property type="entry name" value="G_TR_2"/>
    <property type="match status" value="1"/>
</dbReference>
<feature type="region of interest" description="Disordered" evidence="9">
    <location>
        <begin position="617"/>
        <end position="640"/>
    </location>
</feature>
<dbReference type="CDD" id="cd03696">
    <property type="entry name" value="SelB_II"/>
    <property type="match status" value="1"/>
</dbReference>
<dbReference type="Pfam" id="PF03144">
    <property type="entry name" value="GTP_EFTU_D2"/>
    <property type="match status" value="1"/>
</dbReference>
<dbReference type="Pfam" id="PF09106">
    <property type="entry name" value="WHD_2nd_SelB"/>
    <property type="match status" value="1"/>
</dbReference>
<dbReference type="Gene3D" id="2.40.30.10">
    <property type="entry name" value="Translation factors"/>
    <property type="match status" value="1"/>
</dbReference>
<evidence type="ECO:0000256" key="5">
    <source>
        <dbReference type="ARBA" id="ARBA00022917"/>
    </source>
</evidence>
<dbReference type="GO" id="GO:0005525">
    <property type="term" value="F:GTP binding"/>
    <property type="evidence" value="ECO:0007669"/>
    <property type="project" value="UniProtKB-KW"/>
</dbReference>
<dbReference type="InterPro" id="IPR015190">
    <property type="entry name" value="Elong_fac_SelB-wing-hlx_typ-2"/>
</dbReference>
<evidence type="ECO:0000256" key="2">
    <source>
        <dbReference type="ARBA" id="ARBA00015953"/>
    </source>
</evidence>
<dbReference type="InterPro" id="IPR036388">
    <property type="entry name" value="WH-like_DNA-bd_sf"/>
</dbReference>
<dbReference type="SUPFAM" id="SSF50447">
    <property type="entry name" value="Translation proteins"/>
    <property type="match status" value="1"/>
</dbReference>
<dbReference type="InterPro" id="IPR050055">
    <property type="entry name" value="EF-Tu_GTPase"/>
</dbReference>
<dbReference type="AlphaFoldDB" id="A0A538TUA7"/>
<evidence type="ECO:0000256" key="4">
    <source>
        <dbReference type="ARBA" id="ARBA00022741"/>
    </source>
</evidence>
<dbReference type="InterPro" id="IPR031157">
    <property type="entry name" value="G_TR_CS"/>
</dbReference>
<dbReference type="SUPFAM" id="SSF50465">
    <property type="entry name" value="EF-Tu/eEF-1alpha/eIF2-gamma C-terminal domain"/>
    <property type="match status" value="1"/>
</dbReference>
<keyword evidence="4" id="KW-0547">Nucleotide-binding</keyword>
<dbReference type="InterPro" id="IPR005225">
    <property type="entry name" value="Small_GTP-bd"/>
</dbReference>
<evidence type="ECO:0000313" key="12">
    <source>
        <dbReference type="Proteomes" id="UP000317691"/>
    </source>
</evidence>
<dbReference type="Pfam" id="PF09107">
    <property type="entry name" value="WHD_3rd_SelB"/>
    <property type="match status" value="1"/>
</dbReference>
<keyword evidence="11" id="KW-0251">Elongation factor</keyword>
<dbReference type="CDD" id="cd15491">
    <property type="entry name" value="selB_III"/>
    <property type="match status" value="1"/>
</dbReference>
<dbReference type="EMBL" id="VBOZ01000003">
    <property type="protein sequence ID" value="TMQ67185.1"/>
    <property type="molecule type" value="Genomic_DNA"/>
</dbReference>
<evidence type="ECO:0000313" key="11">
    <source>
        <dbReference type="EMBL" id="TMQ67185.1"/>
    </source>
</evidence>
<dbReference type="GO" id="GO:0001514">
    <property type="term" value="P:selenocysteine incorporation"/>
    <property type="evidence" value="ECO:0007669"/>
    <property type="project" value="InterPro"/>
</dbReference>
<dbReference type="Pfam" id="PF00009">
    <property type="entry name" value="GTP_EFTU"/>
    <property type="match status" value="1"/>
</dbReference>
<dbReference type="InterPro" id="IPR015191">
    <property type="entry name" value="SelB_WHD4"/>
</dbReference>
<reference evidence="11 12" key="1">
    <citation type="journal article" date="2019" name="Nat. Microbiol.">
        <title>Mediterranean grassland soil C-N compound turnover is dependent on rainfall and depth, and is mediated by genomically divergent microorganisms.</title>
        <authorList>
            <person name="Diamond S."/>
            <person name="Andeer P.F."/>
            <person name="Li Z."/>
            <person name="Crits-Christoph A."/>
            <person name="Burstein D."/>
            <person name="Anantharaman K."/>
            <person name="Lane K.R."/>
            <person name="Thomas B.C."/>
            <person name="Pan C."/>
            <person name="Northen T.R."/>
            <person name="Banfield J.F."/>
        </authorList>
    </citation>
    <scope>NUCLEOTIDE SEQUENCE [LARGE SCALE GENOMIC DNA]</scope>
    <source>
        <strain evidence="11">WS_9</strain>
    </source>
</reference>
<dbReference type="InterPro" id="IPR009001">
    <property type="entry name" value="Transl_elong_EF1A/Init_IF2_C"/>
</dbReference>
<accession>A0A538TUA7</accession>
<dbReference type="NCBIfam" id="TIGR00475">
    <property type="entry name" value="selB"/>
    <property type="match status" value="1"/>
</dbReference>
<comment type="subcellular location">
    <subcellularLocation>
        <location evidence="1">Cytoplasm</location>
    </subcellularLocation>
</comment>
<evidence type="ECO:0000256" key="3">
    <source>
        <dbReference type="ARBA" id="ARBA00022490"/>
    </source>
</evidence>
<dbReference type="PANTHER" id="PTHR43721:SF22">
    <property type="entry name" value="ELONGATION FACTOR TU, MITOCHONDRIAL"/>
    <property type="match status" value="1"/>
</dbReference>
<sequence>MRPVVVGTAGHIDHGKTALVHRLTGIDTDRLKEEKERGISIDLGFAHLALPSGRRIAIVDVPGHERFVKNMLAGATGVDVVLLVVAADEGVKPQTREHLAIVDLLRVTRGVVALTKSDLASAERIRSATTEVRTLLQGTALSGSPVIPVSSTTGSGIPALLEALERAASGVEGREAHGAARLPVDRVFSIEGIGTVVTGTLWSGTIRPGDALVLLPSERSVRARQVEVHDQPVDAALAGNRTAVAIHGVARDEVARGEWLVTPGRFRTTTMLDVRLNQIGAAESPLRNRARVRVHLGASETLARVVLYESDSLAPGATAFAQLRLEGAVVAIPGDRLVLRSYSPSITIAGATVVDSSPARRSRLDAAGKARLEALASGTLVERLLLLVGESGLKGLRAEAAALRLGVTPEDVVAAAAQANDIVRARDGRHLTLREWNRALDRVVGAVRDYGAEHKLRHGIPKGELKSQLQGELDGTVFDEALEIVLREGKLQASGDRVSLPQAAPSLTPEEARALERVERKLGSSGFQVPELSQVLKDLPPGIKPGEVVRHILEAGRAVKVTSELLYPTHLWAEIEDRVRTHFARRPALTMSEFKELLQVSRKYAVPILEQLDRTGLTRREGDVRSPGPRSGPSKSVETG</sequence>
<dbReference type="GO" id="GO:0003924">
    <property type="term" value="F:GTPase activity"/>
    <property type="evidence" value="ECO:0007669"/>
    <property type="project" value="InterPro"/>
</dbReference>
<comment type="function">
    <text evidence="7">Translation factor necessary for the incorporation of selenocysteine into proteins. It probably replaces EF-Tu for the insertion of selenocysteine directed by the UGA codon. SelB binds GTP and GDP.</text>
</comment>
<dbReference type="Gene3D" id="3.40.50.300">
    <property type="entry name" value="P-loop containing nucleotide triphosphate hydrolases"/>
    <property type="match status" value="1"/>
</dbReference>
<gene>
    <name evidence="11" type="primary">selB</name>
    <name evidence="11" type="ORF">E6K79_00680</name>
</gene>
<dbReference type="Pfam" id="PF25461">
    <property type="entry name" value="Beta-barrel_SelB"/>
    <property type="match status" value="1"/>
</dbReference>
<dbReference type="Gene3D" id="1.10.10.2770">
    <property type="match status" value="1"/>
</dbReference>
<dbReference type="Gene3D" id="1.10.10.10">
    <property type="entry name" value="Winged helix-like DNA-binding domain superfamily/Winged helix DNA-binding domain"/>
    <property type="match status" value="1"/>
</dbReference>
<evidence type="ECO:0000256" key="8">
    <source>
        <dbReference type="ARBA" id="ARBA00031615"/>
    </source>
</evidence>
<dbReference type="InterPro" id="IPR000795">
    <property type="entry name" value="T_Tr_GTP-bd_dom"/>
</dbReference>
<comment type="caution">
    <text evidence="11">The sequence shown here is derived from an EMBL/GenBank/DDBJ whole genome shotgun (WGS) entry which is preliminary data.</text>
</comment>
<evidence type="ECO:0000259" key="10">
    <source>
        <dbReference type="PROSITE" id="PS51722"/>
    </source>
</evidence>
<dbReference type="PANTHER" id="PTHR43721">
    <property type="entry name" value="ELONGATION FACTOR TU-RELATED"/>
    <property type="match status" value="1"/>
</dbReference>
<evidence type="ECO:0000256" key="1">
    <source>
        <dbReference type="ARBA" id="ARBA00004496"/>
    </source>
</evidence>
<feature type="domain" description="Tr-type G" evidence="10">
    <location>
        <begin position="1"/>
        <end position="172"/>
    </location>
</feature>
<evidence type="ECO:0000256" key="9">
    <source>
        <dbReference type="SAM" id="MobiDB-lite"/>
    </source>
</evidence>
<dbReference type="CDD" id="cd04171">
    <property type="entry name" value="SelB"/>
    <property type="match status" value="1"/>
</dbReference>
<dbReference type="SUPFAM" id="SSF52540">
    <property type="entry name" value="P-loop containing nucleoside triphosphate hydrolases"/>
    <property type="match status" value="1"/>
</dbReference>
<name>A0A538TUA7_UNCEI</name>
<dbReference type="Proteomes" id="UP000317691">
    <property type="component" value="Unassembled WGS sequence"/>
</dbReference>
<proteinExistence type="predicted"/>
<dbReference type="InterPro" id="IPR004535">
    <property type="entry name" value="Transl_elong_SelB"/>
</dbReference>
<evidence type="ECO:0000256" key="7">
    <source>
        <dbReference type="ARBA" id="ARBA00025526"/>
    </source>
</evidence>
<dbReference type="NCBIfam" id="TIGR00231">
    <property type="entry name" value="small_GTP"/>
    <property type="match status" value="1"/>
</dbReference>
<dbReference type="InterPro" id="IPR004161">
    <property type="entry name" value="EFTu-like_2"/>
</dbReference>
<protein>
    <recommendedName>
        <fullName evidence="2">Selenocysteine-specific elongation factor</fullName>
    </recommendedName>
    <alternativeName>
        <fullName evidence="8">SelB translation factor</fullName>
    </alternativeName>
</protein>
<evidence type="ECO:0000256" key="6">
    <source>
        <dbReference type="ARBA" id="ARBA00023134"/>
    </source>
</evidence>
<dbReference type="InterPro" id="IPR036390">
    <property type="entry name" value="WH_DNA-bd_sf"/>
</dbReference>
<keyword evidence="5" id="KW-0648">Protein biosynthesis</keyword>
<keyword evidence="3" id="KW-0963">Cytoplasm</keyword>
<dbReference type="PRINTS" id="PR00315">
    <property type="entry name" value="ELONGATNFCT"/>
</dbReference>
<dbReference type="InterPro" id="IPR009000">
    <property type="entry name" value="Transl_B-barrel_sf"/>
</dbReference>
<organism evidence="11 12">
    <name type="scientific">Eiseniibacteriota bacterium</name>
    <dbReference type="NCBI Taxonomy" id="2212470"/>
    <lineage>
        <taxon>Bacteria</taxon>
        <taxon>Candidatus Eiseniibacteriota</taxon>
    </lineage>
</organism>
<dbReference type="GO" id="GO:0005737">
    <property type="term" value="C:cytoplasm"/>
    <property type="evidence" value="ECO:0007669"/>
    <property type="project" value="UniProtKB-SubCell"/>
</dbReference>
<dbReference type="InterPro" id="IPR027417">
    <property type="entry name" value="P-loop_NTPase"/>
</dbReference>
<dbReference type="InterPro" id="IPR057335">
    <property type="entry name" value="Beta-barrel_SelB"/>
</dbReference>